<organism evidence="1 2">
    <name type="scientific">Roseitalea porphyridii</name>
    <dbReference type="NCBI Taxonomy" id="1852022"/>
    <lineage>
        <taxon>Bacteria</taxon>
        <taxon>Pseudomonadati</taxon>
        <taxon>Pseudomonadota</taxon>
        <taxon>Alphaproteobacteria</taxon>
        <taxon>Hyphomicrobiales</taxon>
        <taxon>Ahrensiaceae</taxon>
        <taxon>Roseitalea</taxon>
    </lineage>
</organism>
<reference evidence="1 2" key="1">
    <citation type="journal article" date="2017" name="Int. J. Syst. Evol. Microbiol.">
        <title>Roseitalea porphyridii gen. nov., sp. nov., isolated from a red alga, and reclassification of Hoeflea suaedae Chung et al. 2013 as Pseudohoeflea suaedae gen. nov., comb. nov.</title>
        <authorList>
            <person name="Hyeon J.W."/>
            <person name="Jeong S.E."/>
            <person name="Baek K."/>
            <person name="Jeon C.O."/>
        </authorList>
    </citation>
    <scope>NUCLEOTIDE SEQUENCE [LARGE SCALE GENOMIC DNA]</scope>
    <source>
        <strain evidence="1 2">MA7-20</strain>
    </source>
</reference>
<dbReference type="KEGG" id="rpod:E0E05_07405"/>
<dbReference type="GeneID" id="90767117"/>
<evidence type="ECO:0000313" key="1">
    <source>
        <dbReference type="EMBL" id="QBK30440.1"/>
    </source>
</evidence>
<dbReference type="AlphaFoldDB" id="A0A4P6V204"/>
<proteinExistence type="predicted"/>
<dbReference type="EMBL" id="CP036532">
    <property type="protein sequence ID" value="QBK30440.1"/>
    <property type="molecule type" value="Genomic_DNA"/>
</dbReference>
<dbReference type="RefSeq" id="WP_131616134.1">
    <property type="nucleotide sequence ID" value="NZ_CP036532.1"/>
</dbReference>
<sequence length="67" mass="7711">MSDVTSPSRMDNIRYIQAMLGELRTMAEAERSDLLTYMIEMAYIEASDIVRGERPLRVSEQKRNSIA</sequence>
<name>A0A4P6V204_9HYPH</name>
<dbReference type="Proteomes" id="UP000293719">
    <property type="component" value="Chromosome"/>
</dbReference>
<evidence type="ECO:0000313" key="2">
    <source>
        <dbReference type="Proteomes" id="UP000293719"/>
    </source>
</evidence>
<accession>A0A4P6V204</accession>
<gene>
    <name evidence="1" type="ORF">E0E05_07405</name>
</gene>
<protein>
    <submittedName>
        <fullName evidence="1">Uncharacterized protein</fullName>
    </submittedName>
</protein>
<dbReference type="OrthoDB" id="7916800at2"/>
<keyword evidence="2" id="KW-1185">Reference proteome</keyword>